<dbReference type="Gene3D" id="3.40.50.300">
    <property type="entry name" value="P-loop containing nucleotide triphosphate hydrolases"/>
    <property type="match status" value="1"/>
</dbReference>
<dbReference type="GO" id="GO:0002758">
    <property type="term" value="P:innate immune response-activating signaling pathway"/>
    <property type="evidence" value="ECO:0007669"/>
    <property type="project" value="UniProtKB-ARBA"/>
</dbReference>
<evidence type="ECO:0000256" key="7">
    <source>
        <dbReference type="ARBA" id="ARBA00023054"/>
    </source>
</evidence>
<dbReference type="EMBL" id="OZ075132">
    <property type="protein sequence ID" value="CAL4982980.1"/>
    <property type="molecule type" value="Genomic_DNA"/>
</dbReference>
<keyword evidence="14" id="KW-1185">Reference proteome</keyword>
<dbReference type="GO" id="GO:0009626">
    <property type="term" value="P:plant-type hypersensitive response"/>
    <property type="evidence" value="ECO:0007669"/>
    <property type="project" value="UniProtKB-ARBA"/>
</dbReference>
<reference evidence="13" key="1">
    <citation type="submission" date="2024-10" db="EMBL/GenBank/DDBJ databases">
        <authorList>
            <person name="Ryan C."/>
        </authorList>
    </citation>
    <scope>NUCLEOTIDE SEQUENCE [LARGE SCALE GENOMIC DNA]</scope>
</reference>
<dbReference type="SUPFAM" id="SSF52058">
    <property type="entry name" value="L domain-like"/>
    <property type="match status" value="1"/>
</dbReference>
<accession>A0ABC9AN94</accession>
<feature type="domain" description="NB-ARC" evidence="9">
    <location>
        <begin position="203"/>
        <end position="360"/>
    </location>
</feature>
<dbReference type="Gene3D" id="1.10.8.430">
    <property type="entry name" value="Helical domain of apoptotic protease-activating factors"/>
    <property type="match status" value="1"/>
</dbReference>
<dbReference type="PRINTS" id="PR00364">
    <property type="entry name" value="DISEASERSIST"/>
</dbReference>
<dbReference type="InterPro" id="IPR032675">
    <property type="entry name" value="LRR_dom_sf"/>
</dbReference>
<dbReference type="Pfam" id="PF00931">
    <property type="entry name" value="NB-ARC"/>
    <property type="match status" value="1"/>
</dbReference>
<feature type="compositionally biased region" description="Polar residues" evidence="8">
    <location>
        <begin position="146"/>
        <end position="169"/>
    </location>
</feature>
<dbReference type="Gene3D" id="3.80.10.10">
    <property type="entry name" value="Ribonuclease Inhibitor"/>
    <property type="match status" value="1"/>
</dbReference>
<proteinExistence type="inferred from homology"/>
<keyword evidence="6" id="KW-0067">ATP-binding</keyword>
<feature type="domain" description="Disease resistance R13L4/SHOC-2-like LRR" evidence="12">
    <location>
        <begin position="578"/>
        <end position="912"/>
    </location>
</feature>
<evidence type="ECO:0000256" key="3">
    <source>
        <dbReference type="ARBA" id="ARBA00022737"/>
    </source>
</evidence>
<feature type="domain" description="Disease resistance N-terminal" evidence="10">
    <location>
        <begin position="11"/>
        <end position="90"/>
    </location>
</feature>
<dbReference type="InterPro" id="IPR055414">
    <property type="entry name" value="LRR_R13L4/SHOC2-like"/>
</dbReference>
<dbReference type="InterPro" id="IPR027417">
    <property type="entry name" value="P-loop_NTPase"/>
</dbReference>
<evidence type="ECO:0000259" key="9">
    <source>
        <dbReference type="Pfam" id="PF00931"/>
    </source>
</evidence>
<dbReference type="InterPro" id="IPR042197">
    <property type="entry name" value="Apaf_helical"/>
</dbReference>
<evidence type="ECO:0000313" key="14">
    <source>
        <dbReference type="Proteomes" id="UP001497457"/>
    </source>
</evidence>
<feature type="domain" description="Disease resistance protein winged helix" evidence="11">
    <location>
        <begin position="448"/>
        <end position="512"/>
    </location>
</feature>
<gene>
    <name evidence="13" type="ORF">URODEC1_LOCUS56868</name>
</gene>
<evidence type="ECO:0000259" key="10">
    <source>
        <dbReference type="Pfam" id="PF18052"/>
    </source>
</evidence>
<dbReference type="SUPFAM" id="SSF52540">
    <property type="entry name" value="P-loop containing nucleoside triphosphate hydrolases"/>
    <property type="match status" value="1"/>
</dbReference>
<dbReference type="CDD" id="cd14798">
    <property type="entry name" value="RX-CC_like"/>
    <property type="match status" value="1"/>
</dbReference>
<evidence type="ECO:0000256" key="6">
    <source>
        <dbReference type="ARBA" id="ARBA00022840"/>
    </source>
</evidence>
<dbReference type="Pfam" id="PF23598">
    <property type="entry name" value="LRR_14"/>
    <property type="match status" value="1"/>
</dbReference>
<evidence type="ECO:0000256" key="2">
    <source>
        <dbReference type="ARBA" id="ARBA00022614"/>
    </source>
</evidence>
<name>A0ABC9AN94_9POAL</name>
<comment type="similarity">
    <text evidence="1">Belongs to the disease resistance NB-LRR family.</text>
</comment>
<dbReference type="InterPro" id="IPR002182">
    <property type="entry name" value="NB-ARC"/>
</dbReference>
<dbReference type="Pfam" id="PF18052">
    <property type="entry name" value="Rx_N"/>
    <property type="match status" value="1"/>
</dbReference>
<dbReference type="GO" id="GO:0005524">
    <property type="term" value="F:ATP binding"/>
    <property type="evidence" value="ECO:0007669"/>
    <property type="project" value="UniProtKB-KW"/>
</dbReference>
<evidence type="ECO:0000256" key="5">
    <source>
        <dbReference type="ARBA" id="ARBA00022821"/>
    </source>
</evidence>
<dbReference type="Pfam" id="PF23559">
    <property type="entry name" value="WHD_DRP"/>
    <property type="match status" value="1"/>
</dbReference>
<sequence>MAAVLDAFASYIANLLTEMAREEVGLLVGVSDEIERLGVKLGDLKDFLADAERKNITDRSVQGWVRELKGAMYDATDILDLCQLRAMKRGPSAEADVGCLNPLLYCLRNPLFAHDIGSRIRALNARLDGIKERSASLSFVNLGSYQDRSGSGSSKIVHATSPSGNNSRETSGELDRLSVVGENIEEDTRKLVEIAATTEEERGDNIMVIAIVGIGGIGKTTLAREIFNHEIIDDKFDKRIWLSVNQDFDKAELLRTAITLSGGDHHGEKALAVLLPILTHALTGKKLLLVMDDVWSHKAWEDVLEAPMATAAAEGSRVIVTTRHDTVARGMKAMLPYHHIDKLEDNDAWSLLKKQVVSSEIDETEIDTLKDIGMEIVAKCNGLPLAVKVMGGMLRQKERSRSDWEKVLNDSSWSIAGMPEELNYALYLSYEDLTPSLKQCFLHYSLVPNRASFFDDTLVGMWISEGFVHGSSLQEAEEIGVQYFRELIARNLIEQDNVFVDQSQGTMHDVVRAFGQYMSQDEALAAQIEETGTMSKLKSQKFLRLCIETRGSESGEIRWSMLQAQKYLRTIISIGQLKIKPADSFAAFSSLRILHIESTNVAGLVDSLYQLKHLRYLSLQYSDISRLPENIGNMKLLQFIYLKGCMRLTKLPDSIVKLGQLRYLTLTETNTYAGIPRGFHGLTNMRRLYGFPAHMVRDWCSLEELGPLSHVRGLGLTCLENVPAATFAANARLRDKVHLNHLYLSCTSRLGDDGLIKDKLVVSEEEQHRIEEVFEQLCPPPCLHFFLVIQGYFGRQLPRWLRSTPMAVTLKSLRILIMEDLACCDQLPDGLCQLPSLEIVKIHRAPAIKHVGHEFLQLYHHQHSHHSTQAAASFPRLHRFTLQDMVEWEEWEWEEQLNLNVQVMPVLEVLKLQQCKLKHIPPGLASHARSLRKLILNEVHHLNSLENFASVIELELCKNPNLERLVNLPILQKLVINTCPKMKVLESMPAVQRIELVDHDMEATPEGMRNMNPRHLQLECSLEMLTAMAEGRKSGLEWENLSHIQHVKAYSKDGDNPRKWYVLYKREPYNFETNISKNFSKYGGSPVEALV</sequence>
<keyword evidence="2" id="KW-0433">Leucine-rich repeat</keyword>
<feature type="region of interest" description="Disordered" evidence="8">
    <location>
        <begin position="146"/>
        <end position="172"/>
    </location>
</feature>
<keyword evidence="7" id="KW-0175">Coiled coil</keyword>
<evidence type="ECO:0000259" key="11">
    <source>
        <dbReference type="Pfam" id="PF23559"/>
    </source>
</evidence>
<evidence type="ECO:0000256" key="8">
    <source>
        <dbReference type="SAM" id="MobiDB-lite"/>
    </source>
</evidence>
<dbReference type="Proteomes" id="UP001497457">
    <property type="component" value="Chromosome 22rd"/>
</dbReference>
<dbReference type="SMART" id="SM00369">
    <property type="entry name" value="LRR_TYP"/>
    <property type="match status" value="2"/>
</dbReference>
<evidence type="ECO:0000256" key="4">
    <source>
        <dbReference type="ARBA" id="ARBA00022741"/>
    </source>
</evidence>
<dbReference type="PANTHER" id="PTHR36766:SF36">
    <property type="entry name" value="AAA+ ATPASE DOMAIN-CONTAINING PROTEIN"/>
    <property type="match status" value="1"/>
</dbReference>
<evidence type="ECO:0000313" key="13">
    <source>
        <dbReference type="EMBL" id="CAL4982980.1"/>
    </source>
</evidence>
<dbReference type="InterPro" id="IPR003591">
    <property type="entry name" value="Leu-rich_rpt_typical-subtyp"/>
</dbReference>
<dbReference type="InterPro" id="IPR058922">
    <property type="entry name" value="WHD_DRP"/>
</dbReference>
<evidence type="ECO:0000259" key="12">
    <source>
        <dbReference type="Pfam" id="PF23598"/>
    </source>
</evidence>
<protein>
    <submittedName>
        <fullName evidence="13">Uncharacterized protein</fullName>
    </submittedName>
</protein>
<dbReference type="PANTHER" id="PTHR36766">
    <property type="entry name" value="PLANT BROAD-SPECTRUM MILDEW RESISTANCE PROTEIN RPW8"/>
    <property type="match status" value="1"/>
</dbReference>
<dbReference type="InterPro" id="IPR041118">
    <property type="entry name" value="Rx_N"/>
</dbReference>
<dbReference type="AlphaFoldDB" id="A0ABC9AN94"/>
<keyword evidence="5" id="KW-0611">Plant defense</keyword>
<keyword evidence="3" id="KW-0677">Repeat</keyword>
<keyword evidence="4" id="KW-0547">Nucleotide-binding</keyword>
<evidence type="ECO:0000256" key="1">
    <source>
        <dbReference type="ARBA" id="ARBA00008894"/>
    </source>
</evidence>
<dbReference type="FunFam" id="1.10.10.10:FF:000322">
    <property type="entry name" value="Probable disease resistance protein At1g63360"/>
    <property type="match status" value="1"/>
</dbReference>
<organism evidence="13 14">
    <name type="scientific">Urochloa decumbens</name>
    <dbReference type="NCBI Taxonomy" id="240449"/>
    <lineage>
        <taxon>Eukaryota</taxon>
        <taxon>Viridiplantae</taxon>
        <taxon>Streptophyta</taxon>
        <taxon>Embryophyta</taxon>
        <taxon>Tracheophyta</taxon>
        <taxon>Spermatophyta</taxon>
        <taxon>Magnoliopsida</taxon>
        <taxon>Liliopsida</taxon>
        <taxon>Poales</taxon>
        <taxon>Poaceae</taxon>
        <taxon>PACMAD clade</taxon>
        <taxon>Panicoideae</taxon>
        <taxon>Panicodae</taxon>
        <taxon>Paniceae</taxon>
        <taxon>Melinidinae</taxon>
        <taxon>Urochloa</taxon>
    </lineage>
</organism>
<dbReference type="GO" id="GO:0042742">
    <property type="term" value="P:defense response to bacterium"/>
    <property type="evidence" value="ECO:0007669"/>
    <property type="project" value="UniProtKB-ARBA"/>
</dbReference>
<dbReference type="InterPro" id="IPR038005">
    <property type="entry name" value="RX-like_CC"/>
</dbReference>
<dbReference type="Gene3D" id="1.20.5.4130">
    <property type="match status" value="1"/>
</dbReference>